<dbReference type="STRING" id="993615.L2GJI2"/>
<dbReference type="RefSeq" id="XP_007605360.1">
    <property type="nucleotide sequence ID" value="XM_007605298.1"/>
</dbReference>
<evidence type="ECO:0000259" key="1">
    <source>
        <dbReference type="Pfam" id="PF02121"/>
    </source>
</evidence>
<dbReference type="InParanoid" id="L2GJI2"/>
<dbReference type="Pfam" id="PF02121">
    <property type="entry name" value="IP_trans"/>
    <property type="match status" value="2"/>
</dbReference>
<dbReference type="InterPro" id="IPR023393">
    <property type="entry name" value="START-like_dom_sf"/>
</dbReference>
<feature type="domain" description="Phosphatidylinositol transfer protein N-terminal" evidence="1">
    <location>
        <begin position="219"/>
        <end position="283"/>
    </location>
</feature>
<dbReference type="HOGENOM" id="CLU_1147193_0_0_1"/>
<dbReference type="Gene3D" id="3.30.530.20">
    <property type="match status" value="1"/>
</dbReference>
<dbReference type="GeneID" id="19882625"/>
<keyword evidence="3" id="KW-1185">Reference proteome</keyword>
<evidence type="ECO:0000313" key="2">
    <source>
        <dbReference type="EMBL" id="ELA41033.1"/>
    </source>
</evidence>
<gene>
    <name evidence="2" type="ORF">VICG_01915</name>
</gene>
<proteinExistence type="predicted"/>
<dbReference type="InterPro" id="IPR055261">
    <property type="entry name" value="PI_transfer_N"/>
</dbReference>
<dbReference type="AlphaFoldDB" id="L2GJI2"/>
<name>L2GJI2_VITCO</name>
<dbReference type="EMBL" id="JH370151">
    <property type="protein sequence ID" value="ELA41033.1"/>
    <property type="molecule type" value="Genomic_DNA"/>
</dbReference>
<feature type="domain" description="Phosphatidylinositol transfer protein N-terminal" evidence="1">
    <location>
        <begin position="4"/>
        <end position="85"/>
    </location>
</feature>
<dbReference type="VEuPathDB" id="MicrosporidiaDB:VICG_01915"/>
<accession>L2GJI2</accession>
<organism evidence="2 3">
    <name type="scientific">Vittaforma corneae (strain ATCC 50505)</name>
    <name type="common">Microsporidian parasite</name>
    <name type="synonym">Nosema corneum</name>
    <dbReference type="NCBI Taxonomy" id="993615"/>
    <lineage>
        <taxon>Eukaryota</taxon>
        <taxon>Fungi</taxon>
        <taxon>Fungi incertae sedis</taxon>
        <taxon>Microsporidia</taxon>
        <taxon>Nosematidae</taxon>
        <taxon>Vittaforma</taxon>
    </lineage>
</organism>
<reference evidence="3" key="1">
    <citation type="submission" date="2011-05" db="EMBL/GenBank/DDBJ databases">
        <title>The genome sequence of Vittaforma corneae strain ATCC 50505.</title>
        <authorList>
            <consortium name="The Broad Institute Genome Sequencing Platform"/>
            <person name="Cuomo C."/>
            <person name="Didier E."/>
            <person name="Bowers L."/>
            <person name="Young S.K."/>
            <person name="Zeng Q."/>
            <person name="Gargeya S."/>
            <person name="Fitzgerald M."/>
            <person name="Haas B."/>
            <person name="Abouelleil A."/>
            <person name="Alvarado L."/>
            <person name="Arachchi H.M."/>
            <person name="Berlin A."/>
            <person name="Chapman S.B."/>
            <person name="Gearin G."/>
            <person name="Goldberg J."/>
            <person name="Griggs A."/>
            <person name="Gujja S."/>
            <person name="Hansen M."/>
            <person name="Heiman D."/>
            <person name="Howarth C."/>
            <person name="Larimer J."/>
            <person name="Lui A."/>
            <person name="MacDonald P.J.P."/>
            <person name="McCowen C."/>
            <person name="Montmayeur A."/>
            <person name="Murphy C."/>
            <person name="Neiman D."/>
            <person name="Pearson M."/>
            <person name="Priest M."/>
            <person name="Roberts A."/>
            <person name="Saif S."/>
            <person name="Shea T."/>
            <person name="Sisk P."/>
            <person name="Stolte C."/>
            <person name="Sykes S."/>
            <person name="Wortman J."/>
            <person name="Nusbaum C."/>
            <person name="Birren B."/>
        </authorList>
    </citation>
    <scope>NUCLEOTIDE SEQUENCE [LARGE SCALE GENOMIC DNA]</scope>
    <source>
        <strain evidence="3">ATCC 50505</strain>
    </source>
</reference>
<dbReference type="Proteomes" id="UP000011082">
    <property type="component" value="Unassembled WGS sequence"/>
</dbReference>
<dbReference type="OrthoDB" id="18453at2759"/>
<sequence>MTTKVREYRTKVPYTVHEWRKGQRYVLAKYTTDDVQILDIKQRKGDGSIVTESHKILNMSKWLPGVVRKILNENAMLVEEFSTNIDVIKLLCNDESDKEVVVTTEKIKTEGLLKEMDVEKVQEVKGIENSKDPLKDIKSENLEDGVDKKMTVKLKSKGTQMDDSTFSTVSSSCETSYVNKHYDSNTFTLSIKTLVKSEKEDSVFQVEGSKVQVYDLSQGREPFCYVYKLITVTINSMVFGWIADKIKNSVRDMLAKFHEKVIETEKEWKEIKEEELLKLEEEMVKRFMKM</sequence>
<protein>
    <recommendedName>
        <fullName evidence="1">Phosphatidylinositol transfer protein N-terminal domain-containing protein</fullName>
    </recommendedName>
</protein>
<dbReference type="SUPFAM" id="SSF55961">
    <property type="entry name" value="Bet v1-like"/>
    <property type="match status" value="2"/>
</dbReference>
<evidence type="ECO:0000313" key="3">
    <source>
        <dbReference type="Proteomes" id="UP000011082"/>
    </source>
</evidence>